<reference evidence="3 4" key="1">
    <citation type="journal article" date="2016" name="Nat. Commun.">
        <title>Extremotolerant tardigrade genome and improved radiotolerance of human cultured cells by tardigrade-unique protein.</title>
        <authorList>
            <person name="Hashimoto T."/>
            <person name="Horikawa D.D."/>
            <person name="Saito Y."/>
            <person name="Kuwahara H."/>
            <person name="Kozuka-Hata H."/>
            <person name="Shin-I T."/>
            <person name="Minakuchi Y."/>
            <person name="Ohishi K."/>
            <person name="Motoyama A."/>
            <person name="Aizu T."/>
            <person name="Enomoto A."/>
            <person name="Kondo K."/>
            <person name="Tanaka S."/>
            <person name="Hara Y."/>
            <person name="Koshikawa S."/>
            <person name="Sagara H."/>
            <person name="Miura T."/>
            <person name="Yokobori S."/>
            <person name="Miyagawa K."/>
            <person name="Suzuki Y."/>
            <person name="Kubo T."/>
            <person name="Oyama M."/>
            <person name="Kohara Y."/>
            <person name="Fujiyama A."/>
            <person name="Arakawa K."/>
            <person name="Katayama T."/>
            <person name="Toyoda A."/>
            <person name="Kunieda T."/>
        </authorList>
    </citation>
    <scope>NUCLEOTIDE SEQUENCE [LARGE SCALE GENOMIC DNA]</scope>
    <source>
        <strain evidence="3 4">YOKOZUNA-1</strain>
    </source>
</reference>
<evidence type="ECO:0000256" key="1">
    <source>
        <dbReference type="SAM" id="MobiDB-lite"/>
    </source>
</evidence>
<sequence>MEFLLSLHHPACTGYLTLLGTAFTGIAGNPVSTYETNKTVANVVRTEPKFFDGEYYPSSILQLAYSPLGSTRPGKPIVSSTSIPLPQDNGHPALIAALVFVIIFIVAMSIVYHRHKAKKCYLQGRADAVAELPPPLPRRPNAWALNPAPGEYVESNEAQTPKEISKLSRLARQRVNNVYSQPTLVPDSKPRLSFHEYDEMATAGNYTAASQKEAAPPIPASPQTAHGDTTEERPGTETRPTPIYEEIGPRGLKHN</sequence>
<keyword evidence="2" id="KW-1133">Transmembrane helix</keyword>
<gene>
    <name evidence="3" type="primary">RvY_17922</name>
    <name evidence="3" type="synonym">RvY_17922.1</name>
    <name evidence="3" type="ORF">RvY_17922-1</name>
</gene>
<name>A0A1D1W3Y0_RAMVA</name>
<feature type="transmembrane region" description="Helical" evidence="2">
    <location>
        <begin position="93"/>
        <end position="112"/>
    </location>
</feature>
<protein>
    <submittedName>
        <fullName evidence="3">Uncharacterized protein</fullName>
    </submittedName>
</protein>
<accession>A0A1D1W3Y0</accession>
<keyword evidence="2" id="KW-0812">Transmembrane</keyword>
<evidence type="ECO:0000313" key="4">
    <source>
        <dbReference type="Proteomes" id="UP000186922"/>
    </source>
</evidence>
<dbReference type="EMBL" id="BDGG01000017">
    <property type="protein sequence ID" value="GAV08192.1"/>
    <property type="molecule type" value="Genomic_DNA"/>
</dbReference>
<keyword evidence="4" id="KW-1185">Reference proteome</keyword>
<dbReference type="AlphaFoldDB" id="A0A1D1W3Y0"/>
<evidence type="ECO:0000256" key="2">
    <source>
        <dbReference type="SAM" id="Phobius"/>
    </source>
</evidence>
<keyword evidence="2" id="KW-0472">Membrane</keyword>
<comment type="caution">
    <text evidence="3">The sequence shown here is derived from an EMBL/GenBank/DDBJ whole genome shotgun (WGS) entry which is preliminary data.</text>
</comment>
<feature type="region of interest" description="Disordered" evidence="1">
    <location>
        <begin position="206"/>
        <end position="255"/>
    </location>
</feature>
<dbReference type="Proteomes" id="UP000186922">
    <property type="component" value="Unassembled WGS sequence"/>
</dbReference>
<organism evidence="3 4">
    <name type="scientific">Ramazzottius varieornatus</name>
    <name type="common">Water bear</name>
    <name type="synonym">Tardigrade</name>
    <dbReference type="NCBI Taxonomy" id="947166"/>
    <lineage>
        <taxon>Eukaryota</taxon>
        <taxon>Metazoa</taxon>
        <taxon>Ecdysozoa</taxon>
        <taxon>Tardigrada</taxon>
        <taxon>Eutardigrada</taxon>
        <taxon>Parachela</taxon>
        <taxon>Hypsibioidea</taxon>
        <taxon>Ramazzottiidae</taxon>
        <taxon>Ramazzottius</taxon>
    </lineage>
</organism>
<proteinExistence type="predicted"/>
<evidence type="ECO:0000313" key="3">
    <source>
        <dbReference type="EMBL" id="GAV08192.1"/>
    </source>
</evidence>